<dbReference type="OrthoDB" id="1055148at2759"/>
<dbReference type="GO" id="GO:0016712">
    <property type="term" value="F:oxidoreductase activity, acting on paired donors, with incorporation or reduction of molecular oxygen, reduced flavin or flavoprotein as one donor, and incorporation of one atom of oxygen"/>
    <property type="evidence" value="ECO:0007669"/>
    <property type="project" value="TreeGrafter"/>
</dbReference>
<dbReference type="GO" id="GO:0005737">
    <property type="term" value="C:cytoplasm"/>
    <property type="evidence" value="ECO:0007669"/>
    <property type="project" value="TreeGrafter"/>
</dbReference>
<dbReference type="InterPro" id="IPR002401">
    <property type="entry name" value="Cyt_P450_E_grp-I"/>
</dbReference>
<dbReference type="Proteomes" id="UP000694559">
    <property type="component" value="Unplaced"/>
</dbReference>
<dbReference type="OMA" id="HESVNEP"/>
<evidence type="ECO:0000313" key="5">
    <source>
        <dbReference type="Ensembl" id="ENSNNAP00000009618.1"/>
    </source>
</evidence>
<evidence type="ECO:0000256" key="2">
    <source>
        <dbReference type="ARBA" id="ARBA00010617"/>
    </source>
</evidence>
<dbReference type="GO" id="GO:0006082">
    <property type="term" value="P:organic acid metabolic process"/>
    <property type="evidence" value="ECO:0007669"/>
    <property type="project" value="TreeGrafter"/>
</dbReference>
<dbReference type="InterPro" id="IPR050182">
    <property type="entry name" value="Cytochrome_P450_fam2"/>
</dbReference>
<comment type="cofactor">
    <cofactor evidence="1">
        <name>heme</name>
        <dbReference type="ChEBI" id="CHEBI:30413"/>
    </cofactor>
</comment>
<evidence type="ECO:0000256" key="1">
    <source>
        <dbReference type="ARBA" id="ARBA00001971"/>
    </source>
</evidence>
<dbReference type="GO" id="GO:0020037">
    <property type="term" value="F:heme binding"/>
    <property type="evidence" value="ECO:0007669"/>
    <property type="project" value="InterPro"/>
</dbReference>
<dbReference type="Gene3D" id="1.10.630.10">
    <property type="entry name" value="Cytochrome P450"/>
    <property type="match status" value="1"/>
</dbReference>
<accession>A0A8C6X6I4</accession>
<keyword evidence="6" id="KW-1185">Reference proteome</keyword>
<dbReference type="Pfam" id="PF00067">
    <property type="entry name" value="p450"/>
    <property type="match status" value="1"/>
</dbReference>
<organism evidence="5 6">
    <name type="scientific">Naja naja</name>
    <name type="common">Indian cobra</name>
    <dbReference type="NCBI Taxonomy" id="35670"/>
    <lineage>
        <taxon>Eukaryota</taxon>
        <taxon>Metazoa</taxon>
        <taxon>Chordata</taxon>
        <taxon>Craniata</taxon>
        <taxon>Vertebrata</taxon>
        <taxon>Euteleostomi</taxon>
        <taxon>Lepidosauria</taxon>
        <taxon>Squamata</taxon>
        <taxon>Bifurcata</taxon>
        <taxon>Unidentata</taxon>
        <taxon>Episquamata</taxon>
        <taxon>Toxicofera</taxon>
        <taxon>Serpentes</taxon>
        <taxon>Colubroidea</taxon>
        <taxon>Elapidae</taxon>
        <taxon>Elapinae</taxon>
        <taxon>Naja</taxon>
    </lineage>
</organism>
<dbReference type="SUPFAM" id="SSF48264">
    <property type="entry name" value="Cytochrome P450"/>
    <property type="match status" value="1"/>
</dbReference>
<evidence type="ECO:0000256" key="3">
    <source>
        <dbReference type="ARBA" id="ARBA00022723"/>
    </source>
</evidence>
<dbReference type="InterPro" id="IPR001128">
    <property type="entry name" value="Cyt_P450"/>
</dbReference>
<dbReference type="GeneTree" id="ENSGT00940000163166"/>
<dbReference type="GO" id="GO:0006805">
    <property type="term" value="P:xenobiotic metabolic process"/>
    <property type="evidence" value="ECO:0007669"/>
    <property type="project" value="TreeGrafter"/>
</dbReference>
<dbReference type="AlphaFoldDB" id="A0A8C6X6I4"/>
<dbReference type="FunFam" id="1.10.630.10:FF:000176">
    <property type="entry name" value="Uncharacterized protein"/>
    <property type="match status" value="1"/>
</dbReference>
<dbReference type="Ensembl" id="ENSNNAT00000010083.1">
    <property type="protein sequence ID" value="ENSNNAP00000009618.1"/>
    <property type="gene ID" value="ENSNNAG00000006436.1"/>
</dbReference>
<dbReference type="InterPro" id="IPR036396">
    <property type="entry name" value="Cyt_P450_sf"/>
</dbReference>
<dbReference type="GO" id="GO:0005506">
    <property type="term" value="F:iron ion binding"/>
    <property type="evidence" value="ECO:0007669"/>
    <property type="project" value="InterPro"/>
</dbReference>
<protein>
    <submittedName>
        <fullName evidence="5">Uncharacterized protein</fullName>
    </submittedName>
</protein>
<evidence type="ECO:0000313" key="6">
    <source>
        <dbReference type="Proteomes" id="UP000694559"/>
    </source>
</evidence>
<name>A0A8C6X6I4_NAJNA</name>
<proteinExistence type="inferred from homology"/>
<comment type="similarity">
    <text evidence="2">Belongs to the cytochrome P450 family.</text>
</comment>
<evidence type="ECO:0000256" key="4">
    <source>
        <dbReference type="ARBA" id="ARBA00023004"/>
    </source>
</evidence>
<dbReference type="PANTHER" id="PTHR24300">
    <property type="entry name" value="CYTOCHROME P450 508A4-RELATED"/>
    <property type="match status" value="1"/>
</dbReference>
<reference evidence="5" key="2">
    <citation type="submission" date="2025-09" db="UniProtKB">
        <authorList>
            <consortium name="Ensembl"/>
        </authorList>
    </citation>
    <scope>IDENTIFICATION</scope>
</reference>
<reference evidence="5" key="1">
    <citation type="submission" date="2025-08" db="UniProtKB">
        <authorList>
            <consortium name="Ensembl"/>
        </authorList>
    </citation>
    <scope>IDENTIFICATION</scope>
</reference>
<dbReference type="PANTHER" id="PTHR24300:SF134">
    <property type="entry name" value="CYTOCHROME P450, FAMILY 2, SUBFAMILY AB, POLYPEPTIDE 2-RELATED"/>
    <property type="match status" value="1"/>
</dbReference>
<keyword evidence="4" id="KW-0408">Iron</keyword>
<sequence>MMPMWPGVLIAIVLGLVISQYLKILRMAGRFPPGPTPFPVIGNLCQTGFDFSYETFITLAKRHGNVFTLWLGQEPIIILNGFEAVKEGLTAHPEDMSGRPTGPFFDKIGNRKGIIFASGDVWKQHRRIGAMGLKFLSRRTSGLEHQIQEETLHLIEVFDSTKGEPIEPSFHIILSVSNVICALLFGYKFSIDDETFHQLIESIKFILQVGTSPWGNLYNVFPWIMGHLPGPHQKAFGFAESLRSFALQEIGSHKKHESVNEPQDLIDFYLAQTAKSKDDPTSCLDENNLANSIFDFFIAGTETIATTLHWALVYMVAYPDIQAKVQKELDDVLGSSSRLISCSDRRKLPYVNAVIHEIQRYANIILIGIPRKAVKDTTIFNFPIRKTLPTARSSILTNLPSFRGRKNEDPDCWGQEADCKLLREGCEALLKWHISQNAITI</sequence>
<dbReference type="PRINTS" id="PR00463">
    <property type="entry name" value="EP450I"/>
</dbReference>
<keyword evidence="3" id="KW-0479">Metal-binding</keyword>
<dbReference type="PRINTS" id="PR00385">
    <property type="entry name" value="P450"/>
</dbReference>